<keyword evidence="1" id="KW-1133">Transmembrane helix</keyword>
<gene>
    <name evidence="2" type="ORF">HYDPIDRAFT_112695</name>
</gene>
<dbReference type="EMBL" id="KN839849">
    <property type="protein sequence ID" value="KIJ63753.1"/>
    <property type="molecule type" value="Genomic_DNA"/>
</dbReference>
<organism evidence="2 3">
    <name type="scientific">Hydnomerulius pinastri MD-312</name>
    <dbReference type="NCBI Taxonomy" id="994086"/>
    <lineage>
        <taxon>Eukaryota</taxon>
        <taxon>Fungi</taxon>
        <taxon>Dikarya</taxon>
        <taxon>Basidiomycota</taxon>
        <taxon>Agaricomycotina</taxon>
        <taxon>Agaricomycetes</taxon>
        <taxon>Agaricomycetidae</taxon>
        <taxon>Boletales</taxon>
        <taxon>Boletales incertae sedis</taxon>
        <taxon>Leucogyrophana</taxon>
    </lineage>
</organism>
<protein>
    <submittedName>
        <fullName evidence="2">Uncharacterized protein</fullName>
    </submittedName>
</protein>
<evidence type="ECO:0000313" key="3">
    <source>
        <dbReference type="Proteomes" id="UP000053820"/>
    </source>
</evidence>
<dbReference type="HOGENOM" id="CLU_2812699_0_0_1"/>
<dbReference type="Proteomes" id="UP000053820">
    <property type="component" value="Unassembled WGS sequence"/>
</dbReference>
<feature type="transmembrane region" description="Helical" evidence="1">
    <location>
        <begin position="20"/>
        <end position="39"/>
    </location>
</feature>
<evidence type="ECO:0000256" key="1">
    <source>
        <dbReference type="SAM" id="Phobius"/>
    </source>
</evidence>
<dbReference type="AlphaFoldDB" id="A0A0C9W8G1"/>
<accession>A0A0C9W8G1</accession>
<keyword evidence="1" id="KW-0812">Transmembrane</keyword>
<evidence type="ECO:0000313" key="2">
    <source>
        <dbReference type="EMBL" id="KIJ63753.1"/>
    </source>
</evidence>
<sequence>MNRCGCCNLADSPVILPSPYILILHILNTINVVLHYHLFFPTPNPRSINVVRRMKCTRSTRRSWPTC</sequence>
<reference evidence="2 3" key="1">
    <citation type="submission" date="2014-04" db="EMBL/GenBank/DDBJ databases">
        <title>Evolutionary Origins and Diversification of the Mycorrhizal Mutualists.</title>
        <authorList>
            <consortium name="DOE Joint Genome Institute"/>
            <consortium name="Mycorrhizal Genomics Consortium"/>
            <person name="Kohler A."/>
            <person name="Kuo A."/>
            <person name="Nagy L.G."/>
            <person name="Floudas D."/>
            <person name="Copeland A."/>
            <person name="Barry K.W."/>
            <person name="Cichocki N."/>
            <person name="Veneault-Fourrey C."/>
            <person name="LaButti K."/>
            <person name="Lindquist E.A."/>
            <person name="Lipzen A."/>
            <person name="Lundell T."/>
            <person name="Morin E."/>
            <person name="Murat C."/>
            <person name="Riley R."/>
            <person name="Ohm R."/>
            <person name="Sun H."/>
            <person name="Tunlid A."/>
            <person name="Henrissat B."/>
            <person name="Grigoriev I.V."/>
            <person name="Hibbett D.S."/>
            <person name="Martin F."/>
        </authorList>
    </citation>
    <scope>NUCLEOTIDE SEQUENCE [LARGE SCALE GENOMIC DNA]</scope>
    <source>
        <strain evidence="2 3">MD-312</strain>
    </source>
</reference>
<proteinExistence type="predicted"/>
<keyword evidence="1" id="KW-0472">Membrane</keyword>
<name>A0A0C9W8G1_9AGAM</name>
<keyword evidence="3" id="KW-1185">Reference proteome</keyword>